<feature type="region of interest" description="Disordered" evidence="1">
    <location>
        <begin position="45"/>
        <end position="99"/>
    </location>
</feature>
<reference evidence="2" key="1">
    <citation type="submission" date="2022-10" db="EMBL/GenBank/DDBJ databases">
        <authorList>
            <person name="Chen Y."/>
            <person name="Dougan E. K."/>
            <person name="Chan C."/>
            <person name="Rhodes N."/>
            <person name="Thang M."/>
        </authorList>
    </citation>
    <scope>NUCLEOTIDE SEQUENCE</scope>
</reference>
<evidence type="ECO:0000313" key="4">
    <source>
        <dbReference type="Proteomes" id="UP001152797"/>
    </source>
</evidence>
<dbReference type="Proteomes" id="UP001152797">
    <property type="component" value="Unassembled WGS sequence"/>
</dbReference>
<evidence type="ECO:0000256" key="1">
    <source>
        <dbReference type="SAM" id="MobiDB-lite"/>
    </source>
</evidence>
<feature type="compositionally biased region" description="Basic and acidic residues" evidence="1">
    <location>
        <begin position="791"/>
        <end position="813"/>
    </location>
</feature>
<keyword evidence="4" id="KW-1185">Reference proteome</keyword>
<organism evidence="2">
    <name type="scientific">Cladocopium goreaui</name>
    <dbReference type="NCBI Taxonomy" id="2562237"/>
    <lineage>
        <taxon>Eukaryota</taxon>
        <taxon>Sar</taxon>
        <taxon>Alveolata</taxon>
        <taxon>Dinophyceae</taxon>
        <taxon>Suessiales</taxon>
        <taxon>Symbiodiniaceae</taxon>
        <taxon>Cladocopium</taxon>
    </lineage>
</organism>
<dbReference type="AlphaFoldDB" id="A0A9P1BP89"/>
<dbReference type="EMBL" id="CAMXCT010000206">
    <property type="protein sequence ID" value="CAI3975476.1"/>
    <property type="molecule type" value="Genomic_DNA"/>
</dbReference>
<sequence length="907" mass="97336">MRQEDQNTLSAMPELDSPQDTLWGRFFGTGSASVPDVLAVPAESSALATPATPATPASASSGNASNASNATSTNTSGNTSGITGTAKTAKTASTNGTNGTKAAKAAKAASTKAVSTSTFGKVAAHIKSLSTQDCKDKWEPEWSSEAAEENCQLWAANGDWGALATAASVKIACEGEWAQAHCAATCGCEVVKGAKLDQAILKLAKGLGLSQKQMKEVTSTLETITSSAKEAVLHVMGTAAVALNKTDALHALTAGTTTAPGPSEASSKSSASSKKSSASTTTTTPAAASDVIAMSHALGFDAELGQQLNATLQLIPKQHYDDILEVLKSIERAQTSTTTTTHASVEDIIEIAQNIGLKTEDIAMMNKTLSHIKPEWHDEILATVNDSSSALEMSTTGKAIIRHLQKLSWPSREKLPEKDEPNDFAVLVVQGVNTVTDVTRLLRVPATIWESFLEQVGNPGQELRVVAALPAHIVVQGIGQAQVAGVGLSAIEAAHVGLVWRVARMVMFLKKGGDITNFEDVDPWVPKDNSRSHGQAQGQGLKGSGLKEKVLKMSTLLDQTDESELMPPDLQTIHSWSQRYLQIMGDHPMEDEEPTDAQMAAPDKRVNQLGQAPYVDMGVWLPFGRRALRSQKMRAFFPVGDGTFVAREFPGPQNFLQWQASWKVFKVAAISLDICSIASLLLYEKAIEKMTVQWPRNWGLIAHADDKARAERLERVRRQLAMDVRNNKSVPADYNEDKPWSVVFRLVAQDEGYWNDQVRHPATAWLASGSKGAPLASSEALALAHFPGLAEGHEPEVASNDKEERRRQANRDKRAAKKRRAQSDREELAKWRNNPPSGKGAGSGGKGKNKMQGKDQSGEEICFSWAKDNGPCAGLSPGSECKAKVKRAHKCQICLSPGHNNAQCPKK</sequence>
<evidence type="ECO:0000313" key="2">
    <source>
        <dbReference type="EMBL" id="CAI3975476.1"/>
    </source>
</evidence>
<feature type="region of interest" description="Disordered" evidence="1">
    <location>
        <begin position="254"/>
        <end position="285"/>
    </location>
</feature>
<proteinExistence type="predicted"/>
<feature type="compositionally biased region" description="Basic and acidic residues" evidence="1">
    <location>
        <begin position="821"/>
        <end position="830"/>
    </location>
</feature>
<gene>
    <name evidence="2" type="ORF">C1SCF055_LOCUS3785</name>
</gene>
<dbReference type="EMBL" id="CAMXCT030000206">
    <property type="protein sequence ID" value="CAL4762788.1"/>
    <property type="molecule type" value="Genomic_DNA"/>
</dbReference>
<feature type="region of interest" description="Disordered" evidence="1">
    <location>
        <begin position="1"/>
        <end position="28"/>
    </location>
</feature>
<comment type="caution">
    <text evidence="2">The sequence shown here is derived from an EMBL/GenBank/DDBJ whole genome shotgun (WGS) entry which is preliminary data.</text>
</comment>
<name>A0A9P1BP89_9DINO</name>
<feature type="compositionally biased region" description="Polar residues" evidence="1">
    <location>
        <begin position="1"/>
        <end position="10"/>
    </location>
</feature>
<feature type="region of interest" description="Disordered" evidence="1">
    <location>
        <begin position="791"/>
        <end position="857"/>
    </location>
</feature>
<reference evidence="3 4" key="2">
    <citation type="submission" date="2024-05" db="EMBL/GenBank/DDBJ databases">
        <authorList>
            <person name="Chen Y."/>
            <person name="Shah S."/>
            <person name="Dougan E. K."/>
            <person name="Thang M."/>
            <person name="Chan C."/>
        </authorList>
    </citation>
    <scope>NUCLEOTIDE SEQUENCE [LARGE SCALE GENOMIC DNA]</scope>
</reference>
<evidence type="ECO:0000313" key="3">
    <source>
        <dbReference type="EMBL" id="CAL4762788.1"/>
    </source>
</evidence>
<dbReference type="EMBL" id="CAMXCT020000206">
    <property type="protein sequence ID" value="CAL1128851.1"/>
    <property type="molecule type" value="Genomic_DNA"/>
</dbReference>
<protein>
    <submittedName>
        <fullName evidence="3">CCHC-type domain-containing protein</fullName>
    </submittedName>
</protein>
<dbReference type="OrthoDB" id="448232at2759"/>
<accession>A0A9P1BP89</accession>